<accession>A0ABT4EGS4</accession>
<protein>
    <submittedName>
        <fullName evidence="3">3D domain-containing protein</fullName>
    </submittedName>
</protein>
<dbReference type="RefSeq" id="WP_268633032.1">
    <property type="nucleotide sequence ID" value="NZ_JAMDLY010000024.1"/>
</dbReference>
<evidence type="ECO:0000313" key="3">
    <source>
        <dbReference type="EMBL" id="MCY9532948.1"/>
    </source>
</evidence>
<keyword evidence="1" id="KW-0732">Signal</keyword>
<keyword evidence="4" id="KW-1185">Reference proteome</keyword>
<reference evidence="3 4" key="1">
    <citation type="submission" date="2022-05" db="EMBL/GenBank/DDBJ databases">
        <title>Genome Sequencing of Bee-Associated Microbes.</title>
        <authorList>
            <person name="Dunlap C."/>
        </authorList>
    </citation>
    <scope>NUCLEOTIDE SEQUENCE [LARGE SCALE GENOMIC DNA]</scope>
    <source>
        <strain evidence="3 4">NRRL NRS-750</strain>
    </source>
</reference>
<dbReference type="InterPro" id="IPR010611">
    <property type="entry name" value="3D_dom"/>
</dbReference>
<dbReference type="InterPro" id="IPR051933">
    <property type="entry name" value="Resuscitation_pf_RpfB"/>
</dbReference>
<dbReference type="PANTHER" id="PTHR39160">
    <property type="entry name" value="CELL WALL-BINDING PROTEIN YOCH"/>
    <property type="match status" value="1"/>
</dbReference>
<proteinExistence type="predicted"/>
<name>A0ABT4EGS4_PAEAL</name>
<evidence type="ECO:0000259" key="2">
    <source>
        <dbReference type="Pfam" id="PF06725"/>
    </source>
</evidence>
<dbReference type="PANTHER" id="PTHR39160:SF4">
    <property type="entry name" value="RESUSCITATION-PROMOTING FACTOR RPFB"/>
    <property type="match status" value="1"/>
</dbReference>
<dbReference type="InterPro" id="IPR059180">
    <property type="entry name" value="3D_YorM"/>
</dbReference>
<sequence length="171" mass="19291">MIRGHRSFSSNNAQPTLTHRYYSIGTPKGGGHIIVYLALLLHAISNVDTTPVDVKTTKPIEKVTIESAPEEPEWETWVLTAYDDSPEENGGWTITASGEDFRDDYTLACPRELPFGTEIEIEDIGVRVCQDRGGSIKGKRLDVFIRNAVEMQRFGRQERRVRILNEKGTIE</sequence>
<dbReference type="Proteomes" id="UP001527090">
    <property type="component" value="Unassembled WGS sequence"/>
</dbReference>
<dbReference type="Pfam" id="PF06725">
    <property type="entry name" value="3D"/>
    <property type="match status" value="1"/>
</dbReference>
<evidence type="ECO:0000256" key="1">
    <source>
        <dbReference type="ARBA" id="ARBA00022729"/>
    </source>
</evidence>
<dbReference type="EMBL" id="JAMDLY010000024">
    <property type="protein sequence ID" value="MCY9532948.1"/>
    <property type="molecule type" value="Genomic_DNA"/>
</dbReference>
<evidence type="ECO:0000313" key="4">
    <source>
        <dbReference type="Proteomes" id="UP001527090"/>
    </source>
</evidence>
<feature type="domain" description="3D" evidence="2">
    <location>
        <begin position="113"/>
        <end position="164"/>
    </location>
</feature>
<organism evidence="3 4">
    <name type="scientific">Paenibacillus alvei</name>
    <name type="common">Bacillus alvei</name>
    <dbReference type="NCBI Taxonomy" id="44250"/>
    <lineage>
        <taxon>Bacteria</taxon>
        <taxon>Bacillati</taxon>
        <taxon>Bacillota</taxon>
        <taxon>Bacilli</taxon>
        <taxon>Bacillales</taxon>
        <taxon>Paenibacillaceae</taxon>
        <taxon>Paenibacillus</taxon>
    </lineage>
</organism>
<comment type="caution">
    <text evidence="3">The sequence shown here is derived from an EMBL/GenBank/DDBJ whole genome shotgun (WGS) entry which is preliminary data.</text>
</comment>
<dbReference type="CDD" id="cd14667">
    <property type="entry name" value="3D_containing_proteins"/>
    <property type="match status" value="1"/>
</dbReference>
<gene>
    <name evidence="3" type="ORF">M5X04_26930</name>
</gene>